<dbReference type="SUPFAM" id="SSF55979">
    <property type="entry name" value="DNA clamp"/>
    <property type="match status" value="3"/>
</dbReference>
<feature type="domain" description="DNA polymerase III beta sliding clamp C-terminal" evidence="11">
    <location>
        <begin position="309"/>
        <end position="412"/>
    </location>
</feature>
<comment type="subcellular location">
    <subcellularLocation>
        <location evidence="1">Cytoplasm</location>
    </subcellularLocation>
</comment>
<dbReference type="GO" id="GO:0003677">
    <property type="term" value="F:DNA binding"/>
    <property type="evidence" value="ECO:0007669"/>
    <property type="project" value="UniProtKB-KW"/>
</dbReference>
<keyword evidence="7" id="KW-0239">DNA-directed DNA polymerase</keyword>
<dbReference type="Pfam" id="PF02767">
    <property type="entry name" value="DNA_pol3_beta_2"/>
    <property type="match status" value="1"/>
</dbReference>
<dbReference type="KEGG" id="car:cauri_0002"/>
<evidence type="ECO:0000256" key="8">
    <source>
        <dbReference type="ARBA" id="ARBA00023125"/>
    </source>
</evidence>
<accession>C3PE73</accession>
<reference evidence="12 13" key="1">
    <citation type="journal article" date="2010" name="BMC Genomics">
        <title>Complete genome sequence and lifestyle of black-pigmented Corynebacterium aurimucosum ATCC 700975 (formerly C. nigricans CN-1) isolated from a vaginal swab of a woman with spontaneous abortion.</title>
        <authorList>
            <person name="Trost E."/>
            <person name="Gotker S."/>
            <person name="Schneider J."/>
            <person name="Schneiker-Bekel S."/>
            <person name="Szczepanowski R."/>
            <person name="Tilker A."/>
            <person name="Viehoever P."/>
            <person name="Arnold W."/>
            <person name="Bekel T."/>
            <person name="Blom J."/>
            <person name="Gartemann K.H."/>
            <person name="Linke B."/>
            <person name="Goesmann A."/>
            <person name="Puhler A."/>
            <person name="Shukla S.K."/>
            <person name="Tauch A."/>
        </authorList>
    </citation>
    <scope>NUCLEOTIDE SEQUENCE [LARGE SCALE GENOMIC DNA]</scope>
    <source>
        <strain evidence="13">ATCC 700975 / DSM 44827 / CIP 107346 / CN-1</strain>
    </source>
</reference>
<dbReference type="Pfam" id="PF00712">
    <property type="entry name" value="DNA_pol3_beta"/>
    <property type="match status" value="1"/>
</dbReference>
<dbReference type="InterPro" id="IPR046938">
    <property type="entry name" value="DNA_clamp_sf"/>
</dbReference>
<proteinExistence type="inferred from homology"/>
<dbReference type="eggNOG" id="COG0592">
    <property type="taxonomic scope" value="Bacteria"/>
</dbReference>
<dbReference type="InterPro" id="IPR001001">
    <property type="entry name" value="DNA_polIII_beta"/>
</dbReference>
<sequence>MCDSLAPGLTARPYREAQKVNDKILCFDADPVSWSELARIFHPQLEERLTTMEQSVSFRVAKDDLANAVAWVARSLPSKVTQPVLRAMLITADDNGLEFTGFDYEVSTRVRIAGMVDEPGRIAVAGKLLSDIVASLPNKEIEMTQEDNKVLLICGSSRFELPLIPLDDYPQLPVLPEVTGTINPQLFVEAISQVVAAAGKDDTLPMLTGVHIDINGSHVEMTATDRFRLAMRTFEWEPVSSDVQAKLLVPAKTLQETGRSLDTHLNIPVEIAVGTGENIAAEGLFGLHADNRETTTRMLDADFPNVAPLLPKTHSAMASIEVAPLQEAIRRVSLLTDRNAQIRMEFSEGEVTLAAGADSGRASETLPCAFNGREDFVIAFNPSYLKDGLAVVHTNRVVFGFTEPSRPAIMIPEPEELPAANEDGSFPTPETDFTYLLMPVRLPG</sequence>
<dbReference type="SMART" id="SM00480">
    <property type="entry name" value="POL3Bc"/>
    <property type="match status" value="1"/>
</dbReference>
<evidence type="ECO:0000313" key="12">
    <source>
        <dbReference type="EMBL" id="ACP31601.1"/>
    </source>
</evidence>
<evidence type="ECO:0000256" key="2">
    <source>
        <dbReference type="ARBA" id="ARBA00010752"/>
    </source>
</evidence>
<organism evidence="12 13">
    <name type="scientific">Corynebacterium aurimucosum (strain ATCC 700975 / DSM 44827 / CIP 107346 / CN-1)</name>
    <name type="common">Corynebacterium nigricans</name>
    <dbReference type="NCBI Taxonomy" id="548476"/>
    <lineage>
        <taxon>Bacteria</taxon>
        <taxon>Bacillati</taxon>
        <taxon>Actinomycetota</taxon>
        <taxon>Actinomycetes</taxon>
        <taxon>Mycobacteriales</taxon>
        <taxon>Corynebacteriaceae</taxon>
        <taxon>Corynebacterium</taxon>
    </lineage>
</organism>
<evidence type="ECO:0000256" key="7">
    <source>
        <dbReference type="ARBA" id="ARBA00022932"/>
    </source>
</evidence>
<keyword evidence="6" id="KW-0235">DNA replication</keyword>
<evidence type="ECO:0000259" key="9">
    <source>
        <dbReference type="Pfam" id="PF00712"/>
    </source>
</evidence>
<keyword evidence="13" id="KW-1185">Reference proteome</keyword>
<feature type="domain" description="DNA polymerase III beta sliding clamp central" evidence="10">
    <location>
        <begin position="182"/>
        <end position="305"/>
    </location>
</feature>
<dbReference type="HOGENOM" id="CLU_038149_1_1_11"/>
<comment type="similarity">
    <text evidence="2">Belongs to the beta sliding clamp family.</text>
</comment>
<keyword evidence="4 12" id="KW-0808">Transferase</keyword>
<dbReference type="STRING" id="548476.cauri_0002"/>
<dbReference type="GO" id="GO:0008408">
    <property type="term" value="F:3'-5' exonuclease activity"/>
    <property type="evidence" value="ECO:0007669"/>
    <property type="project" value="InterPro"/>
</dbReference>
<dbReference type="Proteomes" id="UP000002077">
    <property type="component" value="Chromosome"/>
</dbReference>
<evidence type="ECO:0000256" key="1">
    <source>
        <dbReference type="ARBA" id="ARBA00004496"/>
    </source>
</evidence>
<evidence type="ECO:0000259" key="10">
    <source>
        <dbReference type="Pfam" id="PF02767"/>
    </source>
</evidence>
<dbReference type="EMBL" id="CP001601">
    <property type="protein sequence ID" value="ACP31601.1"/>
    <property type="molecule type" value="Genomic_DNA"/>
</dbReference>
<keyword evidence="8" id="KW-0238">DNA-binding</keyword>
<evidence type="ECO:0000259" key="11">
    <source>
        <dbReference type="Pfam" id="PF02768"/>
    </source>
</evidence>
<feature type="domain" description="DNA polymerase III beta sliding clamp N-terminal" evidence="9">
    <location>
        <begin position="57"/>
        <end position="173"/>
    </location>
</feature>
<dbReference type="FunFam" id="3.10.150.10:FF:000005">
    <property type="entry name" value="Beta sliding clamp"/>
    <property type="match status" value="1"/>
</dbReference>
<dbReference type="Gene3D" id="3.10.150.10">
    <property type="entry name" value="DNA Polymerase III, subunit A, domain 2"/>
    <property type="match status" value="3"/>
</dbReference>
<dbReference type="GO" id="GO:0006271">
    <property type="term" value="P:DNA strand elongation involved in DNA replication"/>
    <property type="evidence" value="ECO:0007669"/>
    <property type="project" value="TreeGrafter"/>
</dbReference>
<dbReference type="PANTHER" id="PTHR30478:SF0">
    <property type="entry name" value="BETA SLIDING CLAMP"/>
    <property type="match status" value="1"/>
</dbReference>
<dbReference type="NCBIfam" id="TIGR00663">
    <property type="entry name" value="dnan"/>
    <property type="match status" value="1"/>
</dbReference>
<dbReference type="AlphaFoldDB" id="C3PE73"/>
<dbReference type="GO" id="GO:0005737">
    <property type="term" value="C:cytoplasm"/>
    <property type="evidence" value="ECO:0007669"/>
    <property type="project" value="UniProtKB-SubCell"/>
</dbReference>
<evidence type="ECO:0000256" key="3">
    <source>
        <dbReference type="ARBA" id="ARBA00022490"/>
    </source>
</evidence>
<protein>
    <submittedName>
        <fullName evidence="12">DNA polymerase III, beta subunit</fullName>
        <ecNumber evidence="12">2.7.7.7</ecNumber>
    </submittedName>
</protein>
<evidence type="ECO:0000256" key="4">
    <source>
        <dbReference type="ARBA" id="ARBA00022679"/>
    </source>
</evidence>
<dbReference type="InterPro" id="IPR022637">
    <property type="entry name" value="DNA_polIII_beta_cen"/>
</dbReference>
<keyword evidence="3" id="KW-0963">Cytoplasm</keyword>
<dbReference type="GO" id="GO:0003887">
    <property type="term" value="F:DNA-directed DNA polymerase activity"/>
    <property type="evidence" value="ECO:0007669"/>
    <property type="project" value="UniProtKB-KW"/>
</dbReference>
<evidence type="ECO:0000313" key="13">
    <source>
        <dbReference type="Proteomes" id="UP000002077"/>
    </source>
</evidence>
<keyword evidence="5 12" id="KW-0548">Nucleotidyltransferase</keyword>
<dbReference type="Pfam" id="PF02768">
    <property type="entry name" value="DNA_pol3_beta_3"/>
    <property type="match status" value="1"/>
</dbReference>
<dbReference type="InterPro" id="IPR022634">
    <property type="entry name" value="DNA_polIII_beta_N"/>
</dbReference>
<dbReference type="CDD" id="cd00140">
    <property type="entry name" value="beta_clamp"/>
    <property type="match status" value="1"/>
</dbReference>
<evidence type="ECO:0000256" key="6">
    <source>
        <dbReference type="ARBA" id="ARBA00022705"/>
    </source>
</evidence>
<gene>
    <name evidence="12" type="primary">dnaN</name>
    <name evidence="12" type="ordered locus">cauri_0002</name>
</gene>
<dbReference type="GO" id="GO:0009360">
    <property type="term" value="C:DNA polymerase III complex"/>
    <property type="evidence" value="ECO:0007669"/>
    <property type="project" value="InterPro"/>
</dbReference>
<name>C3PE73_CORA7</name>
<evidence type="ECO:0000256" key="5">
    <source>
        <dbReference type="ARBA" id="ARBA00022695"/>
    </source>
</evidence>
<dbReference type="EC" id="2.7.7.7" evidence="12"/>
<dbReference type="PANTHER" id="PTHR30478">
    <property type="entry name" value="DNA POLYMERASE III SUBUNIT BETA"/>
    <property type="match status" value="1"/>
</dbReference>
<dbReference type="InterPro" id="IPR022635">
    <property type="entry name" value="DNA_polIII_beta_C"/>
</dbReference>